<comment type="caution">
    <text evidence="8">The sequence shown here is derived from an EMBL/GenBank/DDBJ whole genome shotgun (WGS) entry which is preliminary data.</text>
</comment>
<accession>A0A923RSC2</accession>
<comment type="similarity">
    <text evidence="1 5">Belongs to the FliD family.</text>
</comment>
<organism evidence="8 9">
    <name type="scientific">Roseburia zhanii</name>
    <dbReference type="NCBI Taxonomy" id="2763064"/>
    <lineage>
        <taxon>Bacteria</taxon>
        <taxon>Bacillati</taxon>
        <taxon>Bacillota</taxon>
        <taxon>Clostridia</taxon>
        <taxon>Lachnospirales</taxon>
        <taxon>Lachnospiraceae</taxon>
        <taxon>Roseburia</taxon>
    </lineage>
</organism>
<dbReference type="InterPro" id="IPR003481">
    <property type="entry name" value="FliD_N"/>
</dbReference>
<keyword evidence="4 5" id="KW-0975">Bacterial flagellum</keyword>
<evidence type="ECO:0000256" key="2">
    <source>
        <dbReference type="ARBA" id="ARBA00011255"/>
    </source>
</evidence>
<feature type="domain" description="Flagellar hook-associated protein 2 N-terminal" evidence="6">
    <location>
        <begin position="10"/>
        <end position="105"/>
    </location>
</feature>
<keyword evidence="8" id="KW-0969">Cilium</keyword>
<evidence type="ECO:0000256" key="1">
    <source>
        <dbReference type="ARBA" id="ARBA00009764"/>
    </source>
</evidence>
<proteinExistence type="inferred from homology"/>
<reference evidence="8" key="1">
    <citation type="submission" date="2020-08" db="EMBL/GenBank/DDBJ databases">
        <title>Genome public.</title>
        <authorList>
            <person name="Liu C."/>
            <person name="Sun Q."/>
        </authorList>
    </citation>
    <scope>NUCLEOTIDE SEQUENCE</scope>
    <source>
        <strain evidence="8">BX1005</strain>
    </source>
</reference>
<keyword evidence="8" id="KW-0966">Cell projection</keyword>
<evidence type="ECO:0000259" key="7">
    <source>
        <dbReference type="Pfam" id="PF07195"/>
    </source>
</evidence>
<comment type="subunit">
    <text evidence="2 5">Homopentamer.</text>
</comment>
<dbReference type="GO" id="GO:0009424">
    <property type="term" value="C:bacterial-type flagellum hook"/>
    <property type="evidence" value="ECO:0007669"/>
    <property type="project" value="UniProtKB-UniRule"/>
</dbReference>
<dbReference type="GO" id="GO:0071973">
    <property type="term" value="P:bacterial-type flagellum-dependent cell motility"/>
    <property type="evidence" value="ECO:0007669"/>
    <property type="project" value="TreeGrafter"/>
</dbReference>
<evidence type="ECO:0000256" key="3">
    <source>
        <dbReference type="ARBA" id="ARBA00023054"/>
    </source>
</evidence>
<evidence type="ECO:0000256" key="4">
    <source>
        <dbReference type="ARBA" id="ARBA00023143"/>
    </source>
</evidence>
<dbReference type="PANTHER" id="PTHR30288:SF0">
    <property type="entry name" value="FLAGELLAR HOOK-ASSOCIATED PROTEIN 2"/>
    <property type="match status" value="1"/>
</dbReference>
<dbReference type="InterPro" id="IPR010809">
    <property type="entry name" value="FliD_C"/>
</dbReference>
<keyword evidence="3 5" id="KW-0175">Coiled coil</keyword>
<dbReference type="EMBL" id="JACOPH010000001">
    <property type="protein sequence ID" value="MBC5712615.1"/>
    <property type="molecule type" value="Genomic_DNA"/>
</dbReference>
<keyword evidence="9" id="KW-1185">Reference proteome</keyword>
<dbReference type="GO" id="GO:0007155">
    <property type="term" value="P:cell adhesion"/>
    <property type="evidence" value="ECO:0007669"/>
    <property type="project" value="InterPro"/>
</dbReference>
<name>A0A923RSC2_9FIRM</name>
<feature type="coiled-coil region" evidence="5">
    <location>
        <begin position="422"/>
        <end position="449"/>
    </location>
</feature>
<dbReference type="Proteomes" id="UP000606720">
    <property type="component" value="Unassembled WGS sequence"/>
</dbReference>
<dbReference type="GO" id="GO:0005576">
    <property type="term" value="C:extracellular region"/>
    <property type="evidence" value="ECO:0007669"/>
    <property type="project" value="UniProtKB-SubCell"/>
</dbReference>
<evidence type="ECO:0000313" key="8">
    <source>
        <dbReference type="EMBL" id="MBC5712615.1"/>
    </source>
</evidence>
<gene>
    <name evidence="8" type="primary">fliD</name>
    <name evidence="8" type="ORF">H8S17_00065</name>
</gene>
<keyword evidence="8" id="KW-0282">Flagellum</keyword>
<protein>
    <recommendedName>
        <fullName evidence="5">Flagellar hook-associated protein 2</fullName>
        <shortName evidence="5">HAP2</shortName>
    </recommendedName>
    <alternativeName>
        <fullName evidence="5">Flagellar cap protein</fullName>
    </alternativeName>
</protein>
<dbReference type="InterPro" id="IPR040026">
    <property type="entry name" value="FliD"/>
</dbReference>
<sequence length="760" mass="82409">MPIRITGMNSGLDTEALVSELVSAYRKKTEKYTKAQTKLSWKQDAWKSLNTKVVSFYNNISSMRYSSAYSLRSATVSDSTKAKVSASSSAVNGTYAVKIEQTAKSGYLTGAQLKSDITESSTLKDLGYSAGNGTITVASGDKVTDIAVTEDMKVSEFVNALKGAGVNANFDSSNHRIYVAAAKSGKENDFSLSGSDAAGTSALASLGLAVNSNADMTMYKAWASYAKNENGEAYITGFDADGKAITNGVYSEDKTKAEMDSILTNMTTYRTTVTNNKSQIAYAKAYQTAQNVSSKLNDTTKETTLKNLLAESKLDGKYVSQDGTIYEQQNDGTYKKKGSDEKFGVSEADLNAQGITLSNADEKLKELELEAGLAKKTTNKDGIEIVEVDSAAVSAYKTALSTVSSYEEDTANADAVDQVKNAADLDALISDLQAEYDDAEAYLEKYSLLNDASFTADSVTAKISNAANVLEDPSALPVSAGATRVDAENAVIYVNGARYEDSDNTFTINGLTIEAYATTGNDDISVSVSNNTQGMYDKIKSMLKEYNTLINEMTKLYNADVAKNMEPLTSDEKEAMTDKEVEQWETKIKDSLLRRDSTLESLKSSMTTTMLSSITINGKSYSLSSFGIKTLGVLNASENEENAFHIDGDSEDSLVSGHADKLMAALSEDPDTVMTFFKELTSKVYDKINAKMRSTTISSFNVVYNDKEMAKEYSDYTETISKWEQKLEDMEDSYYKKFSAMESALAKLQSQQSSLASMLG</sequence>
<comment type="subcellular location">
    <subcellularLocation>
        <location evidence="5">Secreted</location>
    </subcellularLocation>
    <subcellularLocation>
        <location evidence="5">Bacterial flagellum</location>
    </subcellularLocation>
</comment>
<dbReference type="PANTHER" id="PTHR30288">
    <property type="entry name" value="FLAGELLAR CAP/ASSEMBLY PROTEIN FLID"/>
    <property type="match status" value="1"/>
</dbReference>
<dbReference type="GO" id="GO:0009421">
    <property type="term" value="C:bacterial-type flagellum filament cap"/>
    <property type="evidence" value="ECO:0007669"/>
    <property type="project" value="InterPro"/>
</dbReference>
<feature type="domain" description="Flagellar hook-associated protein 2 C-terminal" evidence="7">
    <location>
        <begin position="487"/>
        <end position="750"/>
    </location>
</feature>
<comment type="function">
    <text evidence="5">Required for morphogenesis and for the elongation of the flagellar filament by facilitating polymerization of the flagellin monomers at the tip of growing filament. Forms a capping structure, which prevents flagellin subunits (transported through the central channel of the flagellum) from leaking out without polymerization at the distal end.</text>
</comment>
<evidence type="ECO:0000256" key="5">
    <source>
        <dbReference type="RuleBase" id="RU362066"/>
    </source>
</evidence>
<evidence type="ECO:0000313" key="9">
    <source>
        <dbReference type="Proteomes" id="UP000606720"/>
    </source>
</evidence>
<evidence type="ECO:0000259" key="6">
    <source>
        <dbReference type="Pfam" id="PF02465"/>
    </source>
</evidence>
<dbReference type="AlphaFoldDB" id="A0A923RSC2"/>
<dbReference type="Pfam" id="PF02465">
    <property type="entry name" value="FliD_N"/>
    <property type="match status" value="1"/>
</dbReference>
<dbReference type="Pfam" id="PF07195">
    <property type="entry name" value="FliD_C"/>
    <property type="match status" value="1"/>
</dbReference>
<dbReference type="RefSeq" id="WP_186865722.1">
    <property type="nucleotide sequence ID" value="NZ_JACOPH010000001.1"/>
</dbReference>
<keyword evidence="5" id="KW-0964">Secreted</keyword>
<feature type="coiled-coil region" evidence="5">
    <location>
        <begin position="350"/>
        <end position="377"/>
    </location>
</feature>